<dbReference type="InterPro" id="IPR020806">
    <property type="entry name" value="PKS_PP-bd"/>
</dbReference>
<evidence type="ECO:0000256" key="3">
    <source>
        <dbReference type="ARBA" id="ARBA00022553"/>
    </source>
</evidence>
<dbReference type="Pfam" id="PF00550">
    <property type="entry name" value="PP-binding"/>
    <property type="match status" value="1"/>
</dbReference>
<accession>A0ABW3MJI6</accession>
<proteinExistence type="predicted"/>
<dbReference type="SUPFAM" id="SSF47336">
    <property type="entry name" value="ACP-like"/>
    <property type="match status" value="1"/>
</dbReference>
<feature type="non-terminal residue" evidence="5">
    <location>
        <position position="1"/>
    </location>
</feature>
<dbReference type="InterPro" id="IPR023213">
    <property type="entry name" value="CAT-like_dom_sf"/>
</dbReference>
<reference evidence="6" key="1">
    <citation type="journal article" date="2019" name="Int. J. Syst. Evol. Microbiol.">
        <title>The Global Catalogue of Microorganisms (GCM) 10K type strain sequencing project: providing services to taxonomists for standard genome sequencing and annotation.</title>
        <authorList>
            <consortium name="The Broad Institute Genomics Platform"/>
            <consortium name="The Broad Institute Genome Sequencing Center for Infectious Disease"/>
            <person name="Wu L."/>
            <person name="Ma J."/>
        </authorList>
    </citation>
    <scope>NUCLEOTIDE SEQUENCE [LARGE SCALE GENOMIC DNA]</scope>
    <source>
        <strain evidence="6">JCM 31486</strain>
    </source>
</reference>
<dbReference type="SUPFAM" id="SSF52777">
    <property type="entry name" value="CoA-dependent acyltransferases"/>
    <property type="match status" value="1"/>
</dbReference>
<dbReference type="PANTHER" id="PTHR45527:SF1">
    <property type="entry name" value="FATTY ACID SYNTHASE"/>
    <property type="match status" value="1"/>
</dbReference>
<dbReference type="Gene3D" id="3.30.559.30">
    <property type="entry name" value="Nonribosomal peptide synthetase, condensation domain"/>
    <property type="match status" value="1"/>
</dbReference>
<evidence type="ECO:0000313" key="6">
    <source>
        <dbReference type="Proteomes" id="UP001597045"/>
    </source>
</evidence>
<comment type="cofactor">
    <cofactor evidence="1">
        <name>pantetheine 4'-phosphate</name>
        <dbReference type="ChEBI" id="CHEBI:47942"/>
    </cofactor>
</comment>
<dbReference type="InterPro" id="IPR036736">
    <property type="entry name" value="ACP-like_sf"/>
</dbReference>
<dbReference type="Pfam" id="PF00668">
    <property type="entry name" value="Condensation"/>
    <property type="match status" value="1"/>
</dbReference>
<comment type="caution">
    <text evidence="5">The sequence shown here is derived from an EMBL/GenBank/DDBJ whole genome shotgun (WGS) entry which is preliminary data.</text>
</comment>
<dbReference type="PROSITE" id="PS00012">
    <property type="entry name" value="PHOSPHOPANTETHEINE"/>
    <property type="match status" value="1"/>
</dbReference>
<protein>
    <submittedName>
        <fullName evidence="5">Phosphopantetheine-binding protein</fullName>
    </submittedName>
</protein>
<dbReference type="InterPro" id="IPR009081">
    <property type="entry name" value="PP-bd_ACP"/>
</dbReference>
<dbReference type="InterPro" id="IPR006162">
    <property type="entry name" value="Ppantetheine_attach_site"/>
</dbReference>
<dbReference type="Gene3D" id="3.30.559.10">
    <property type="entry name" value="Chloramphenicol acetyltransferase-like domain"/>
    <property type="match status" value="2"/>
</dbReference>
<dbReference type="SMART" id="SM00823">
    <property type="entry name" value="PKS_PP"/>
    <property type="match status" value="1"/>
</dbReference>
<dbReference type="Proteomes" id="UP001597045">
    <property type="component" value="Unassembled WGS sequence"/>
</dbReference>
<evidence type="ECO:0000256" key="2">
    <source>
        <dbReference type="ARBA" id="ARBA00022450"/>
    </source>
</evidence>
<dbReference type="EMBL" id="JBHTIS010002917">
    <property type="protein sequence ID" value="MFD1050546.1"/>
    <property type="molecule type" value="Genomic_DNA"/>
</dbReference>
<keyword evidence="3" id="KW-0597">Phosphoprotein</keyword>
<gene>
    <name evidence="5" type="ORF">ACFQ1S_35980</name>
</gene>
<evidence type="ECO:0000259" key="4">
    <source>
        <dbReference type="PROSITE" id="PS50075"/>
    </source>
</evidence>
<keyword evidence="2" id="KW-0596">Phosphopantetheine</keyword>
<dbReference type="PROSITE" id="PS50075">
    <property type="entry name" value="CARRIER"/>
    <property type="match status" value="1"/>
</dbReference>
<feature type="non-terminal residue" evidence="5">
    <location>
        <position position="257"/>
    </location>
</feature>
<dbReference type="Gene3D" id="1.10.1200.10">
    <property type="entry name" value="ACP-like"/>
    <property type="match status" value="1"/>
</dbReference>
<evidence type="ECO:0000256" key="1">
    <source>
        <dbReference type="ARBA" id="ARBA00001957"/>
    </source>
</evidence>
<name>A0ABW3MJI6_9PSEU</name>
<evidence type="ECO:0000313" key="5">
    <source>
        <dbReference type="EMBL" id="MFD1050546.1"/>
    </source>
</evidence>
<feature type="domain" description="Carrier" evidence="4">
    <location>
        <begin position="7"/>
        <end position="81"/>
    </location>
</feature>
<sequence length="257" mass="28335">REAAYRAPRNEREELLCQLFADVLGVSTVGIDDGFFELGGDSIASIQLSSRARRAGLKFTLREVFDHRTVAELATIARSTSDTKVVTDDGVGEVPLTPAMHWLKAQGGNVTRFTQRMTVPIPPNADTTAALQVLLDHHDALRMKLSPQWELSVQAVGAVRAEDCLNQDLDPFAGRMVEARHNGNELTLTIHHLAVDAVSWRILLPDLAAAFAGTKLEPVGTSFRRWAQQLVTLAGERTHELDHWREVLDTNDPLMGS</sequence>
<dbReference type="InterPro" id="IPR001242">
    <property type="entry name" value="Condensation_dom"/>
</dbReference>
<dbReference type="PANTHER" id="PTHR45527">
    <property type="entry name" value="NONRIBOSOMAL PEPTIDE SYNTHETASE"/>
    <property type="match status" value="1"/>
</dbReference>
<organism evidence="5 6">
    <name type="scientific">Kibdelosporangium lantanae</name>
    <dbReference type="NCBI Taxonomy" id="1497396"/>
    <lineage>
        <taxon>Bacteria</taxon>
        <taxon>Bacillati</taxon>
        <taxon>Actinomycetota</taxon>
        <taxon>Actinomycetes</taxon>
        <taxon>Pseudonocardiales</taxon>
        <taxon>Pseudonocardiaceae</taxon>
        <taxon>Kibdelosporangium</taxon>
    </lineage>
</organism>
<keyword evidence="6" id="KW-1185">Reference proteome</keyword>